<dbReference type="AlphaFoldDB" id="A0A1Q8YB32"/>
<reference evidence="1 2" key="1">
    <citation type="submission" date="2017-01" db="EMBL/GenBank/DDBJ databases">
        <title>Genome sequence of Rhodoferax antarcticus ANT.BR, a psychrophilic purple nonsulfur bacterium from an Antarctic microbial mat.</title>
        <authorList>
            <person name="Baker J."/>
            <person name="Riester C."/>
            <person name="Skinner B."/>
            <person name="Newell A."/>
            <person name="Swingley W."/>
            <person name="Madigan M."/>
            <person name="Jung D."/>
            <person name="Asao M."/>
            <person name="Chen M."/>
            <person name="Loughlin P."/>
            <person name="Pan H."/>
            <person name="Lin S."/>
            <person name="Li N."/>
            <person name="Shaw J."/>
            <person name="Prado M."/>
            <person name="Sherman C."/>
            <person name="Li X."/>
            <person name="Tang J."/>
            <person name="Blankenship R."/>
            <person name="Zhao T."/>
            <person name="Touchman J."/>
            <person name="Sattley M."/>
        </authorList>
    </citation>
    <scope>NUCLEOTIDE SEQUENCE [LARGE SCALE GENOMIC DNA]</scope>
    <source>
        <strain evidence="1 2">ANT.BR</strain>
    </source>
</reference>
<dbReference type="Proteomes" id="UP000185911">
    <property type="component" value="Unassembled WGS sequence"/>
</dbReference>
<gene>
    <name evidence="1" type="ORF">BLL52_3929</name>
</gene>
<dbReference type="RefSeq" id="WP_241839258.1">
    <property type="nucleotide sequence ID" value="NZ_MSYM01000018.1"/>
</dbReference>
<keyword evidence="2" id="KW-1185">Reference proteome</keyword>
<organism evidence="1 2">
    <name type="scientific">Rhodoferax antarcticus ANT.BR</name>
    <dbReference type="NCBI Taxonomy" id="1111071"/>
    <lineage>
        <taxon>Bacteria</taxon>
        <taxon>Pseudomonadati</taxon>
        <taxon>Pseudomonadota</taxon>
        <taxon>Betaproteobacteria</taxon>
        <taxon>Burkholderiales</taxon>
        <taxon>Comamonadaceae</taxon>
        <taxon>Rhodoferax</taxon>
    </lineage>
</organism>
<name>A0A1Q8YB32_9BURK</name>
<dbReference type="EMBL" id="MSYM01000018">
    <property type="protein sequence ID" value="OLP05109.1"/>
    <property type="molecule type" value="Genomic_DNA"/>
</dbReference>
<protein>
    <submittedName>
        <fullName evidence="1">Uncharacterized protein</fullName>
    </submittedName>
</protein>
<comment type="caution">
    <text evidence="1">The sequence shown here is derived from an EMBL/GenBank/DDBJ whole genome shotgun (WGS) entry which is preliminary data.</text>
</comment>
<evidence type="ECO:0000313" key="2">
    <source>
        <dbReference type="Proteomes" id="UP000185911"/>
    </source>
</evidence>
<sequence>MNRADPLRIPDYLRHILEAVNNIQVYTAGSDLAGFMADRKTQDAVIR</sequence>
<accession>A0A1Q8YB32</accession>
<proteinExistence type="predicted"/>
<evidence type="ECO:0000313" key="1">
    <source>
        <dbReference type="EMBL" id="OLP05109.1"/>
    </source>
</evidence>